<reference evidence="3" key="1">
    <citation type="submission" date="2019-11" db="EMBL/GenBank/DDBJ databases">
        <authorList>
            <person name="Liu Y."/>
            <person name="Hou J."/>
            <person name="Li T.-Q."/>
            <person name="Guan C.-H."/>
            <person name="Wu X."/>
            <person name="Wu H.-Z."/>
            <person name="Ling F."/>
            <person name="Zhang R."/>
            <person name="Shi X.-G."/>
            <person name="Ren J.-P."/>
            <person name="Chen E.-F."/>
            <person name="Sun J.-M."/>
        </authorList>
    </citation>
    <scope>NUCLEOTIDE SEQUENCE</scope>
    <source>
        <strain evidence="3">Adult_tree_wgs_1</strain>
        <tissue evidence="3">Leaves</tissue>
    </source>
</reference>
<dbReference type="PANTHER" id="PTHR31900">
    <property type="entry name" value="F-BOX/RNI SUPERFAMILY PROTEIN-RELATED"/>
    <property type="match status" value="1"/>
</dbReference>
<gene>
    <name evidence="3" type="ORF">RHSIM_Rhsim06G0213900</name>
</gene>
<dbReference type="CDD" id="cd22160">
    <property type="entry name" value="F-box_AtFBL13-like"/>
    <property type="match status" value="1"/>
</dbReference>
<sequence>MDSDLRRSKDRISKLPDTLLCHILSFLPTKYGVGTSVLSTRWQYLWTKVPTLDFDDSELFDENAELSDDREDEVNSRFQHFVNRVLLLSDPPCFRKFHLKGFLEDVDHVDTWISSVVKRNVQDLKLCNLDEVHIGVPHVIFTSKTLSVLTLTGVLLNVRGSAWLPSLKILNLDTVKYENGDTMQILLSGCPVVEELYIKLWIGDISNPLRVLDISVPTLKRLTLFYLRDSFEDGFKLVVDIPQLECLSLIDHVSEEFFLRNLNTLSKASIMVGPTSLTANSSNGDGLRVYNLLSGISEVKFLDVHLSFKIDINGYLLPTFRNLTQLTFGGILNLQLLADLLQCSLILEVLILKQMKLVATLEHSASIEVIGFYGTFETLQDRGAKTGMRMSGLHLSVP</sequence>
<evidence type="ECO:0000313" key="4">
    <source>
        <dbReference type="Proteomes" id="UP000626092"/>
    </source>
</evidence>
<dbReference type="EMBL" id="WJXA01000006">
    <property type="protein sequence ID" value="KAF7141641.1"/>
    <property type="molecule type" value="Genomic_DNA"/>
</dbReference>
<dbReference type="InterPro" id="IPR036047">
    <property type="entry name" value="F-box-like_dom_sf"/>
</dbReference>
<dbReference type="Proteomes" id="UP000626092">
    <property type="component" value="Unassembled WGS sequence"/>
</dbReference>
<dbReference type="Gene3D" id="1.20.1280.50">
    <property type="match status" value="1"/>
</dbReference>
<dbReference type="InterPro" id="IPR055411">
    <property type="entry name" value="LRR_FXL15/At3g58940/PEG3-like"/>
</dbReference>
<feature type="domain" description="F-box/LRR-repeat protein 15/At3g58940/PEG3-like LRR" evidence="2">
    <location>
        <begin position="109"/>
        <end position="252"/>
    </location>
</feature>
<proteinExistence type="predicted"/>
<dbReference type="Pfam" id="PF00646">
    <property type="entry name" value="F-box"/>
    <property type="match status" value="1"/>
</dbReference>
<evidence type="ECO:0008006" key="5">
    <source>
        <dbReference type="Google" id="ProtNLM"/>
    </source>
</evidence>
<organism evidence="3 4">
    <name type="scientific">Rhododendron simsii</name>
    <name type="common">Sims's rhododendron</name>
    <dbReference type="NCBI Taxonomy" id="118357"/>
    <lineage>
        <taxon>Eukaryota</taxon>
        <taxon>Viridiplantae</taxon>
        <taxon>Streptophyta</taxon>
        <taxon>Embryophyta</taxon>
        <taxon>Tracheophyta</taxon>
        <taxon>Spermatophyta</taxon>
        <taxon>Magnoliopsida</taxon>
        <taxon>eudicotyledons</taxon>
        <taxon>Gunneridae</taxon>
        <taxon>Pentapetalae</taxon>
        <taxon>asterids</taxon>
        <taxon>Ericales</taxon>
        <taxon>Ericaceae</taxon>
        <taxon>Ericoideae</taxon>
        <taxon>Rhodoreae</taxon>
        <taxon>Rhododendron</taxon>
    </lineage>
</organism>
<evidence type="ECO:0000313" key="3">
    <source>
        <dbReference type="EMBL" id="KAF7141641.1"/>
    </source>
</evidence>
<comment type="caution">
    <text evidence="3">The sequence shown here is derived from an EMBL/GenBank/DDBJ whole genome shotgun (WGS) entry which is preliminary data.</text>
</comment>
<dbReference type="InterPro" id="IPR032675">
    <property type="entry name" value="LRR_dom_sf"/>
</dbReference>
<dbReference type="SUPFAM" id="SSF52047">
    <property type="entry name" value="RNI-like"/>
    <property type="match status" value="1"/>
</dbReference>
<evidence type="ECO:0000259" key="1">
    <source>
        <dbReference type="Pfam" id="PF00646"/>
    </source>
</evidence>
<feature type="domain" description="F-box" evidence="1">
    <location>
        <begin position="12"/>
        <end position="50"/>
    </location>
</feature>
<dbReference type="PANTHER" id="PTHR31900:SF34">
    <property type="entry name" value="EMB|CAB62440.1-RELATED"/>
    <property type="match status" value="1"/>
</dbReference>
<dbReference type="InterPro" id="IPR050232">
    <property type="entry name" value="FBL13/AtMIF1-like"/>
</dbReference>
<dbReference type="InterPro" id="IPR001810">
    <property type="entry name" value="F-box_dom"/>
</dbReference>
<dbReference type="InterPro" id="IPR053781">
    <property type="entry name" value="F-box_AtFBL13-like"/>
</dbReference>
<evidence type="ECO:0000259" key="2">
    <source>
        <dbReference type="Pfam" id="PF24758"/>
    </source>
</evidence>
<dbReference type="AlphaFoldDB" id="A0A834GYM4"/>
<dbReference type="Gene3D" id="3.80.10.10">
    <property type="entry name" value="Ribonuclease Inhibitor"/>
    <property type="match status" value="1"/>
</dbReference>
<name>A0A834GYM4_RHOSS</name>
<dbReference type="Pfam" id="PF24758">
    <property type="entry name" value="LRR_At5g56370"/>
    <property type="match status" value="1"/>
</dbReference>
<dbReference type="SUPFAM" id="SSF81383">
    <property type="entry name" value="F-box domain"/>
    <property type="match status" value="1"/>
</dbReference>
<dbReference type="OrthoDB" id="594804at2759"/>
<accession>A0A834GYM4</accession>
<protein>
    <recommendedName>
        <fullName evidence="5">F-box domain-containing protein</fullName>
    </recommendedName>
</protein>
<keyword evidence="4" id="KW-1185">Reference proteome</keyword>